<dbReference type="Proteomes" id="UP001163105">
    <property type="component" value="Unassembled WGS sequence"/>
</dbReference>
<keyword evidence="2" id="KW-1185">Reference proteome</keyword>
<reference evidence="1" key="1">
    <citation type="submission" date="2023-01" db="EMBL/GenBank/DDBJ databases">
        <title>The growth and conidiation of Purpureocillium lavendulum are regulated by nitrogen source and histone H3K14 acetylation.</title>
        <authorList>
            <person name="Tang P."/>
            <person name="Han J."/>
            <person name="Zhang C."/>
            <person name="Tang P."/>
            <person name="Qi F."/>
            <person name="Zhang K."/>
            <person name="Liang L."/>
        </authorList>
    </citation>
    <scope>NUCLEOTIDE SEQUENCE</scope>
    <source>
        <strain evidence="1">YMF1.00683</strain>
    </source>
</reference>
<dbReference type="AlphaFoldDB" id="A0AB34FC67"/>
<proteinExistence type="predicted"/>
<organism evidence="1 2">
    <name type="scientific">Purpureocillium lavendulum</name>
    <dbReference type="NCBI Taxonomy" id="1247861"/>
    <lineage>
        <taxon>Eukaryota</taxon>
        <taxon>Fungi</taxon>
        <taxon>Dikarya</taxon>
        <taxon>Ascomycota</taxon>
        <taxon>Pezizomycotina</taxon>
        <taxon>Sordariomycetes</taxon>
        <taxon>Hypocreomycetidae</taxon>
        <taxon>Hypocreales</taxon>
        <taxon>Ophiocordycipitaceae</taxon>
        <taxon>Purpureocillium</taxon>
    </lineage>
</organism>
<dbReference type="EMBL" id="JAQHRD010000014">
    <property type="protein sequence ID" value="KAJ6437008.1"/>
    <property type="molecule type" value="Genomic_DNA"/>
</dbReference>
<evidence type="ECO:0000313" key="1">
    <source>
        <dbReference type="EMBL" id="KAJ6437008.1"/>
    </source>
</evidence>
<comment type="caution">
    <text evidence="1">The sequence shown here is derived from an EMBL/GenBank/DDBJ whole genome shotgun (WGS) entry which is preliminary data.</text>
</comment>
<protein>
    <submittedName>
        <fullName evidence="1">Uncharacterized protein</fullName>
    </submittedName>
</protein>
<gene>
    <name evidence="1" type="ORF">O9K51_10305</name>
</gene>
<sequence>MHPGFVGFHKPVDVVDFSPLSTRAVELQMQREHQYNNVRVCRAGLRLLEARYTSNLDISTGKYEERTEAVIQKLCD</sequence>
<accession>A0AB34FC67</accession>
<name>A0AB34FC67_9HYPO</name>
<evidence type="ECO:0000313" key="2">
    <source>
        <dbReference type="Proteomes" id="UP001163105"/>
    </source>
</evidence>